<dbReference type="OrthoDB" id="6338658at2759"/>
<keyword evidence="1" id="KW-0812">Transmembrane</keyword>
<evidence type="ECO:0000259" key="2">
    <source>
        <dbReference type="PROSITE" id="PS50234"/>
    </source>
</evidence>
<dbReference type="InterPro" id="IPR013783">
    <property type="entry name" value="Ig-like_fold"/>
</dbReference>
<dbReference type="PANTHER" id="PTHR10579:SF177">
    <property type="entry name" value="CALCIUM-ACTIVATED CHLORIDE CHANNEL REGULATOR 4-LIKE PROTEIN"/>
    <property type="match status" value="1"/>
</dbReference>
<evidence type="ECO:0000313" key="3">
    <source>
        <dbReference type="EnsemblMetazoa" id="XP_030850210"/>
    </source>
</evidence>
<dbReference type="Gene3D" id="2.60.40.10">
    <property type="entry name" value="Immunoglobulins"/>
    <property type="match status" value="1"/>
</dbReference>
<dbReference type="PROSITE" id="PS50234">
    <property type="entry name" value="VWFA"/>
    <property type="match status" value="1"/>
</dbReference>
<dbReference type="RefSeq" id="XP_030850210.1">
    <property type="nucleotide sequence ID" value="XM_030994350.1"/>
</dbReference>
<dbReference type="InterPro" id="IPR002035">
    <property type="entry name" value="VWF_A"/>
</dbReference>
<dbReference type="AlphaFoldDB" id="A0A7M7PG73"/>
<dbReference type="InterPro" id="IPR051266">
    <property type="entry name" value="CLCR"/>
</dbReference>
<evidence type="ECO:0000313" key="4">
    <source>
        <dbReference type="Proteomes" id="UP000007110"/>
    </source>
</evidence>
<dbReference type="OMA" id="ITSWPSR"/>
<dbReference type="NCBIfam" id="NF041940">
    <property type="entry name" value="choice_anch_X"/>
    <property type="match status" value="1"/>
</dbReference>
<reference evidence="3" key="2">
    <citation type="submission" date="2021-01" db="UniProtKB">
        <authorList>
            <consortium name="EnsemblMetazoa"/>
        </authorList>
    </citation>
    <scope>IDENTIFICATION</scope>
</reference>
<dbReference type="SUPFAM" id="SSF53300">
    <property type="entry name" value="vWA-like"/>
    <property type="match status" value="1"/>
</dbReference>
<dbReference type="FunCoup" id="A0A7M7PG73">
    <property type="interactions" value="282"/>
</dbReference>
<dbReference type="CDD" id="cd00198">
    <property type="entry name" value="vWFA"/>
    <property type="match status" value="1"/>
</dbReference>
<accession>A0A7M7PG73</accession>
<dbReference type="KEGG" id="spu:584283"/>
<evidence type="ECO:0000256" key="1">
    <source>
        <dbReference type="SAM" id="Phobius"/>
    </source>
</evidence>
<name>A0A7M7PG73_STRPU</name>
<keyword evidence="1" id="KW-1133">Transmembrane helix</keyword>
<dbReference type="InterPro" id="IPR036465">
    <property type="entry name" value="vWFA_dom_sf"/>
</dbReference>
<keyword evidence="4" id="KW-1185">Reference proteome</keyword>
<dbReference type="Pfam" id="PF00092">
    <property type="entry name" value="VWA"/>
    <property type="match status" value="1"/>
</dbReference>
<feature type="domain" description="VWFA" evidence="2">
    <location>
        <begin position="257"/>
        <end position="445"/>
    </location>
</feature>
<feature type="transmembrane region" description="Helical" evidence="1">
    <location>
        <begin position="794"/>
        <end position="820"/>
    </location>
</feature>
<dbReference type="InParanoid" id="A0A7M7PG73"/>
<dbReference type="Pfam" id="PF08434">
    <property type="entry name" value="CLCA"/>
    <property type="match status" value="1"/>
</dbReference>
<dbReference type="Proteomes" id="UP000007110">
    <property type="component" value="Unassembled WGS sequence"/>
</dbReference>
<dbReference type="Gene3D" id="3.40.50.410">
    <property type="entry name" value="von Willebrand factor, type A domain"/>
    <property type="match status" value="1"/>
</dbReference>
<organism evidence="3 4">
    <name type="scientific">Strongylocentrotus purpuratus</name>
    <name type="common">Purple sea urchin</name>
    <dbReference type="NCBI Taxonomy" id="7668"/>
    <lineage>
        <taxon>Eukaryota</taxon>
        <taxon>Metazoa</taxon>
        <taxon>Echinodermata</taxon>
        <taxon>Eleutherozoa</taxon>
        <taxon>Echinozoa</taxon>
        <taxon>Echinoidea</taxon>
        <taxon>Euechinoidea</taxon>
        <taxon>Echinacea</taxon>
        <taxon>Camarodonta</taxon>
        <taxon>Echinidea</taxon>
        <taxon>Strongylocentrotidae</taxon>
        <taxon>Strongylocentrotus</taxon>
    </lineage>
</organism>
<protein>
    <recommendedName>
        <fullName evidence="2">VWFA domain-containing protein</fullName>
    </recommendedName>
</protein>
<dbReference type="InterPro" id="IPR013642">
    <property type="entry name" value="CLCA_N"/>
</dbReference>
<dbReference type="SMART" id="SM00327">
    <property type="entry name" value="VWA"/>
    <property type="match status" value="1"/>
</dbReference>
<dbReference type="EnsemblMetazoa" id="XM_030994350">
    <property type="protein sequence ID" value="XP_030850210"/>
    <property type="gene ID" value="LOC584283"/>
</dbReference>
<reference evidence="4" key="1">
    <citation type="submission" date="2015-02" db="EMBL/GenBank/DDBJ databases">
        <title>Genome sequencing for Strongylocentrotus purpuratus.</title>
        <authorList>
            <person name="Murali S."/>
            <person name="Liu Y."/>
            <person name="Vee V."/>
            <person name="English A."/>
            <person name="Wang M."/>
            <person name="Skinner E."/>
            <person name="Han Y."/>
            <person name="Muzny D.M."/>
            <person name="Worley K.C."/>
            <person name="Gibbs R.A."/>
        </authorList>
    </citation>
    <scope>NUCLEOTIDE SEQUENCE</scope>
</reference>
<proteinExistence type="predicted"/>
<dbReference type="PANTHER" id="PTHR10579">
    <property type="entry name" value="CALCIUM-ACTIVATED CHLORIDE CHANNEL REGULATOR"/>
    <property type="match status" value="1"/>
</dbReference>
<keyword evidence="1" id="KW-0472">Membrane</keyword>
<sequence length="859" mass="93382">MFTSASQRLYNATKQHVYWGHIKILVPNTWSIQSQYQFARTENSQSANILVHSRTDDEPFVENFVGCGTEGTLMHLTPAYILDMQYREKMFGNTDSVLVRNWGYYRWGLFKEHYDGKEGGKPFYSTPGGTEGTRCSLQIKGNLLLPDGTTCQFNENQSGDNRKCRFVPDTEGQTATGSLLFATRDAHIQSIEQFCDDDESDPASLHNPLADNLMNIKCGERSAWSVMRDHTDFPVDAPPVSYTTPVFEVLQLSSVRSVVLVLDISGSMGGNRFDRMVASSADYIMSVIPSDSKLGIVVFQSYSEIRANLTDITDTASRERLVDALPPSAGGSTCIGCGILSGIQVLGSYAQGGYILLLSDGQEGGPIYIRDTYDDVENSGIYSSVVIIEPNPGFSIIPVVIDAALGNETVITVTWAASNSISIVLTGPDGTQVDDSDPRYHIDTINKIVTINLPLAQAGLWNVTINVIQLGVEYASVSVTSKPSTQEYSPVTVTVFLGAGEVNYAQTPALAIYAQVQQDYMPVPNATVTAIVSDSSTSTPVILHDDGLEPDLTSNDGTYSAYFQSFTSNGRYNVKVDVIGYDGAENQRRKRSAEVETAVEPSFMRTASGGVFKVQGYTPNAADILPPSRIQDLVYTSFSYDNSTVTLSWTAVGDDLDQGTAYNNELRYSTNFNDVRNNFSTSHEVTQNQLVSGNLSFISPAGVIETVTISLPERGQDIVYYFAIRAWDEAGNRGDLSNIASLSIRFIPVFVPTTEPLPVSVPSTTEPLPASVPTTIEPIPVYVTTVEPTGPDNLAMIIGLCCAVGVVIIVGAVILCVYFYRKKHTGEMKFGSASGLAGLPDVEGMQQNPTYDNPTFSTI</sequence>
<dbReference type="GeneID" id="584283"/>